<dbReference type="Proteomes" id="UP001604277">
    <property type="component" value="Unassembled WGS sequence"/>
</dbReference>
<gene>
    <name evidence="2" type="ORF">Fot_28962</name>
</gene>
<feature type="compositionally biased region" description="Polar residues" evidence="1">
    <location>
        <begin position="61"/>
        <end position="72"/>
    </location>
</feature>
<proteinExistence type="predicted"/>
<reference evidence="3" key="1">
    <citation type="submission" date="2024-07" db="EMBL/GenBank/DDBJ databases">
        <title>Two chromosome-level genome assemblies of Korean endemic species Abeliophyllum distichum and Forsythia ovata (Oleaceae).</title>
        <authorList>
            <person name="Jang H."/>
        </authorList>
    </citation>
    <scope>NUCLEOTIDE SEQUENCE [LARGE SCALE GENOMIC DNA]</scope>
</reference>
<evidence type="ECO:0000313" key="3">
    <source>
        <dbReference type="Proteomes" id="UP001604277"/>
    </source>
</evidence>
<dbReference type="EMBL" id="JBFOLJ010000008">
    <property type="protein sequence ID" value="KAL2514991.1"/>
    <property type="molecule type" value="Genomic_DNA"/>
</dbReference>
<evidence type="ECO:0000313" key="2">
    <source>
        <dbReference type="EMBL" id="KAL2514991.1"/>
    </source>
</evidence>
<protein>
    <submittedName>
        <fullName evidence="2">Uncharacterized protein</fullName>
    </submittedName>
</protein>
<comment type="caution">
    <text evidence="2">The sequence shown here is derived from an EMBL/GenBank/DDBJ whole genome shotgun (WGS) entry which is preliminary data.</text>
</comment>
<sequence>MSAQGMQRMVQKQEMGINQQKKWTREAKKEKGRKSRSSRDEEELEVLEDESLIRRAKKPRTSSSKSLQNQPTGGALSLETHEVFEPQASERLNYDQSVHIKKVLEERPSDINFEVFDMIHPHLQWTITIVNSFWTDGWASYFAKSSAEAKLTAAKALDARSLGSD</sequence>
<accession>A0ABD1TQH8</accession>
<feature type="region of interest" description="Disordered" evidence="1">
    <location>
        <begin position="1"/>
        <end position="78"/>
    </location>
</feature>
<organism evidence="2 3">
    <name type="scientific">Forsythia ovata</name>
    <dbReference type="NCBI Taxonomy" id="205694"/>
    <lineage>
        <taxon>Eukaryota</taxon>
        <taxon>Viridiplantae</taxon>
        <taxon>Streptophyta</taxon>
        <taxon>Embryophyta</taxon>
        <taxon>Tracheophyta</taxon>
        <taxon>Spermatophyta</taxon>
        <taxon>Magnoliopsida</taxon>
        <taxon>eudicotyledons</taxon>
        <taxon>Gunneridae</taxon>
        <taxon>Pentapetalae</taxon>
        <taxon>asterids</taxon>
        <taxon>lamiids</taxon>
        <taxon>Lamiales</taxon>
        <taxon>Oleaceae</taxon>
        <taxon>Forsythieae</taxon>
        <taxon>Forsythia</taxon>
    </lineage>
</organism>
<keyword evidence="3" id="KW-1185">Reference proteome</keyword>
<feature type="compositionally biased region" description="Acidic residues" evidence="1">
    <location>
        <begin position="40"/>
        <end position="50"/>
    </location>
</feature>
<evidence type="ECO:0000256" key="1">
    <source>
        <dbReference type="SAM" id="MobiDB-lite"/>
    </source>
</evidence>
<dbReference type="AlphaFoldDB" id="A0ABD1TQH8"/>
<name>A0ABD1TQH8_9LAMI</name>